<keyword evidence="9" id="KW-1185">Reference proteome</keyword>
<dbReference type="GO" id="GO:0005764">
    <property type="term" value="C:lysosome"/>
    <property type="evidence" value="ECO:0007669"/>
    <property type="project" value="TreeGrafter"/>
</dbReference>
<dbReference type="Gene3D" id="2.60.40.1180">
    <property type="entry name" value="Golgi alpha-mannosidase II"/>
    <property type="match status" value="1"/>
</dbReference>
<dbReference type="Gene3D" id="3.20.20.80">
    <property type="entry name" value="Glycosidases"/>
    <property type="match status" value="1"/>
</dbReference>
<dbReference type="KEGG" id="fek:C1H87_18375"/>
<dbReference type="GO" id="GO:0016139">
    <property type="term" value="P:glycoside catabolic process"/>
    <property type="evidence" value="ECO:0007669"/>
    <property type="project" value="TreeGrafter"/>
</dbReference>
<evidence type="ECO:0000256" key="2">
    <source>
        <dbReference type="ARBA" id="ARBA00007951"/>
    </source>
</evidence>
<sequence>MKKHFFYTNQLVCLSILLIVIIYSPYSHAQKKEGHYTSDWTSLRKHQTPQWLINSKFGIYCHWGIWTIKYKEGNENLSNDEAINLFTAKHFDANKWAGLFELAGAKFGGVIGWHGSNFLHWDSKFSNYNSYKLNPHIDIVGEVSKAVKAKGMKFLVSYHSIDDDDWINFAKEGVDKYDPDIFWVDASFGGTKEGNFLKTLRNSKYIGQNTKSKPVFHEKYQRDFITYFYNQAIKNNKSVQFVYKSNDIPPGIGMRDLENGLLEQTPYDVWMTDMDMNVPLDWETHGWFYRESTPIRSTNELVDMLVDVVSKNGIFLLNIPPLADGSFPKEVVENLTKLGEWLHVNGEAIYNTSPWFIFGEGPTIIPTDNYNSHHNNHFAKIQFTKEDIRYTINGDYLYLTFLGKPKEGTVVKSLNTNFKLREGDINSIKHLGSNKKMTYKHSENGLEIKFKAEDLNDFANVFKIHLNY</sequence>
<evidence type="ECO:0000256" key="3">
    <source>
        <dbReference type="ARBA" id="ARBA00012662"/>
    </source>
</evidence>
<dbReference type="PRINTS" id="PR00741">
    <property type="entry name" value="GLHYDRLASE29"/>
</dbReference>
<dbReference type="SMART" id="SM00812">
    <property type="entry name" value="Alpha_L_fucos"/>
    <property type="match status" value="1"/>
</dbReference>
<dbReference type="Pfam" id="PF01120">
    <property type="entry name" value="Alpha_L_fucos"/>
    <property type="match status" value="2"/>
</dbReference>
<dbReference type="SUPFAM" id="SSF51445">
    <property type="entry name" value="(Trans)glycosidases"/>
    <property type="match status" value="1"/>
</dbReference>
<evidence type="ECO:0000313" key="9">
    <source>
        <dbReference type="Proteomes" id="UP000235826"/>
    </source>
</evidence>
<dbReference type="EMBL" id="CP025791">
    <property type="protein sequence ID" value="AUP80571.1"/>
    <property type="molecule type" value="Genomic_DNA"/>
</dbReference>
<dbReference type="Proteomes" id="UP000235826">
    <property type="component" value="Chromosome"/>
</dbReference>
<evidence type="ECO:0000256" key="6">
    <source>
        <dbReference type="ARBA" id="ARBA00023295"/>
    </source>
</evidence>
<feature type="domain" description="Glycoside hydrolase family 29 N-terminal" evidence="7">
    <location>
        <begin position="164"/>
        <end position="347"/>
    </location>
</feature>
<proteinExistence type="inferred from homology"/>
<dbReference type="InterPro" id="IPR000933">
    <property type="entry name" value="Glyco_hydro_29"/>
</dbReference>
<keyword evidence="5" id="KW-0378">Hydrolase</keyword>
<dbReference type="EC" id="3.2.1.51" evidence="3"/>
<dbReference type="AlphaFoldDB" id="A0A2K9PU33"/>
<evidence type="ECO:0000256" key="4">
    <source>
        <dbReference type="ARBA" id="ARBA00022729"/>
    </source>
</evidence>
<comment type="function">
    <text evidence="1">Alpha-L-fucosidase is responsible for hydrolyzing the alpha-1,6-linked fucose joined to the reducing-end N-acetylglucosamine of the carbohydrate moieties of glycoproteins.</text>
</comment>
<evidence type="ECO:0000313" key="8">
    <source>
        <dbReference type="EMBL" id="AUP80571.1"/>
    </source>
</evidence>
<dbReference type="InterPro" id="IPR016286">
    <property type="entry name" value="FUC_metazoa-typ"/>
</dbReference>
<organism evidence="8 9">
    <name type="scientific">Flavivirga eckloniae</name>
    <dbReference type="NCBI Taxonomy" id="1803846"/>
    <lineage>
        <taxon>Bacteria</taxon>
        <taxon>Pseudomonadati</taxon>
        <taxon>Bacteroidota</taxon>
        <taxon>Flavobacteriia</taxon>
        <taxon>Flavobacteriales</taxon>
        <taxon>Flavobacteriaceae</taxon>
        <taxon>Flavivirga</taxon>
    </lineage>
</organism>
<evidence type="ECO:0000256" key="5">
    <source>
        <dbReference type="ARBA" id="ARBA00022801"/>
    </source>
</evidence>
<dbReference type="PIRSF" id="PIRSF001092">
    <property type="entry name" value="Alpha-L-fucosidase"/>
    <property type="match status" value="1"/>
</dbReference>
<keyword evidence="4" id="KW-0732">Signal</keyword>
<gene>
    <name evidence="8" type="ORF">C1H87_18375</name>
</gene>
<dbReference type="InterPro" id="IPR013780">
    <property type="entry name" value="Glyco_hydro_b"/>
</dbReference>
<dbReference type="RefSeq" id="WP_102757217.1">
    <property type="nucleotide sequence ID" value="NZ_CP025791.1"/>
</dbReference>
<dbReference type="GO" id="GO:0004560">
    <property type="term" value="F:alpha-L-fucosidase activity"/>
    <property type="evidence" value="ECO:0007669"/>
    <property type="project" value="InterPro"/>
</dbReference>
<protein>
    <recommendedName>
        <fullName evidence="3">alpha-L-fucosidase</fullName>
        <ecNumber evidence="3">3.2.1.51</ecNumber>
    </recommendedName>
</protein>
<evidence type="ECO:0000256" key="1">
    <source>
        <dbReference type="ARBA" id="ARBA00004071"/>
    </source>
</evidence>
<dbReference type="PANTHER" id="PTHR10030:SF37">
    <property type="entry name" value="ALPHA-L-FUCOSIDASE-RELATED"/>
    <property type="match status" value="1"/>
</dbReference>
<dbReference type="GO" id="GO:0006004">
    <property type="term" value="P:fucose metabolic process"/>
    <property type="evidence" value="ECO:0007669"/>
    <property type="project" value="InterPro"/>
</dbReference>
<comment type="similarity">
    <text evidence="2">Belongs to the glycosyl hydrolase 29 family.</text>
</comment>
<dbReference type="InterPro" id="IPR057739">
    <property type="entry name" value="Glyco_hydro_29_N"/>
</dbReference>
<reference evidence="8 9" key="1">
    <citation type="submission" date="2018-01" db="EMBL/GenBank/DDBJ databases">
        <title>Complete genome sequence of Flavivirga eckloniae ECD14 isolated from seaweed Ecklonia cava.</title>
        <authorList>
            <person name="Lee J.H."/>
            <person name="Baik K.S."/>
            <person name="Seong C.N."/>
        </authorList>
    </citation>
    <scope>NUCLEOTIDE SEQUENCE [LARGE SCALE GENOMIC DNA]</scope>
    <source>
        <strain evidence="8 9">ECD14</strain>
    </source>
</reference>
<dbReference type="InterPro" id="IPR017853">
    <property type="entry name" value="GH"/>
</dbReference>
<dbReference type="PANTHER" id="PTHR10030">
    <property type="entry name" value="ALPHA-L-FUCOSIDASE"/>
    <property type="match status" value="1"/>
</dbReference>
<dbReference type="OrthoDB" id="1110905at2"/>
<keyword evidence="6" id="KW-0326">Glycosidase</keyword>
<evidence type="ECO:0000259" key="7">
    <source>
        <dbReference type="Pfam" id="PF01120"/>
    </source>
</evidence>
<name>A0A2K9PU33_9FLAO</name>
<accession>A0A2K9PU33</accession>
<feature type="domain" description="Glycoside hydrolase family 29 N-terminal" evidence="7">
    <location>
        <begin position="28"/>
        <end position="163"/>
    </location>
</feature>